<dbReference type="Gene3D" id="2.120.10.30">
    <property type="entry name" value="TolB, C-terminal domain"/>
    <property type="match status" value="1"/>
</dbReference>
<dbReference type="EMBL" id="CAJOBR010055034">
    <property type="protein sequence ID" value="CAF5059627.1"/>
    <property type="molecule type" value="Genomic_DNA"/>
</dbReference>
<gene>
    <name evidence="1" type="ORF">QYT958_LOCUS42573</name>
</gene>
<dbReference type="SUPFAM" id="SSF63825">
    <property type="entry name" value="YWTD domain"/>
    <property type="match status" value="1"/>
</dbReference>
<dbReference type="InterPro" id="IPR011042">
    <property type="entry name" value="6-blade_b-propeller_TolB-like"/>
</dbReference>
<protein>
    <submittedName>
        <fullName evidence="1">Uncharacterized protein</fullName>
    </submittedName>
</protein>
<dbReference type="AlphaFoldDB" id="A0A822D1D6"/>
<proteinExistence type="predicted"/>
<organism evidence="1 2">
    <name type="scientific">Rotaria socialis</name>
    <dbReference type="NCBI Taxonomy" id="392032"/>
    <lineage>
        <taxon>Eukaryota</taxon>
        <taxon>Metazoa</taxon>
        <taxon>Spiralia</taxon>
        <taxon>Gnathifera</taxon>
        <taxon>Rotifera</taxon>
        <taxon>Eurotatoria</taxon>
        <taxon>Bdelloidea</taxon>
        <taxon>Philodinida</taxon>
        <taxon>Philodinidae</taxon>
        <taxon>Rotaria</taxon>
    </lineage>
</organism>
<reference evidence="1" key="1">
    <citation type="submission" date="2021-02" db="EMBL/GenBank/DDBJ databases">
        <authorList>
            <person name="Nowell W R."/>
        </authorList>
    </citation>
    <scope>NUCLEOTIDE SEQUENCE</scope>
</reference>
<evidence type="ECO:0000313" key="1">
    <source>
        <dbReference type="EMBL" id="CAF5059627.1"/>
    </source>
</evidence>
<feature type="non-terminal residue" evidence="1">
    <location>
        <position position="1"/>
    </location>
</feature>
<evidence type="ECO:0000313" key="2">
    <source>
        <dbReference type="Proteomes" id="UP000663848"/>
    </source>
</evidence>
<dbReference type="Proteomes" id="UP000663848">
    <property type="component" value="Unassembled WGS sequence"/>
</dbReference>
<comment type="caution">
    <text evidence="1">The sequence shown here is derived from an EMBL/GenBank/DDBJ whole genome shotgun (WGS) entry which is preliminary data.</text>
</comment>
<accession>A0A822D1D6</accession>
<sequence length="79" mass="8881">NGQYHTVVFSEHENATGIIRPIALDLDTINGFVYWIDLGGGQIPLKIARVRFDGKSPENVVVDNLLQPNYIVYNLDLHC</sequence>
<feature type="non-terminal residue" evidence="1">
    <location>
        <position position="79"/>
    </location>
</feature>
<name>A0A822D1D6_9BILA</name>